<name>A0ABQ8U041_PERAM</name>
<sequence>MLAWMRGFLSRHRRKLIVGAVLVGSAVLASRYAQKKLRQWQERETKEFLERARRQQHFESTERTCNQTALSLAPTVREAVSRALDTEALVARLREAPAPVDKLPLWERLKVLAFARAAAQVYAGALLVVALRVQLSLIGGYMYRDPRTSGDLQQNYLSLCQHLVREGARELCVLLEEKVRLVVGDTPLARRLDLRDAEQLFWAVQAAVAGDSRDPARSAAHYVLPPGLPGDCASLRALAADTADLLDSDEVAELATSCVSRGFAQLVDRIAEFYTDGAQPRNGLAHPHDASVPMAKLVPIVNGLGQQNPDPWLQQLLLDEKLKLLGANVYEAFSHAL</sequence>
<reference evidence="6 7" key="1">
    <citation type="journal article" date="2022" name="Allergy">
        <title>Genome assembly and annotation of Periplaneta americana reveal a comprehensive cockroach allergen profile.</title>
        <authorList>
            <person name="Wang L."/>
            <person name="Xiong Q."/>
            <person name="Saelim N."/>
            <person name="Wang L."/>
            <person name="Nong W."/>
            <person name="Wan A.T."/>
            <person name="Shi M."/>
            <person name="Liu X."/>
            <person name="Cao Q."/>
            <person name="Hui J.H.L."/>
            <person name="Sookrung N."/>
            <person name="Leung T.F."/>
            <person name="Tungtrongchitr A."/>
            <person name="Tsui S.K.W."/>
        </authorList>
    </citation>
    <scope>NUCLEOTIDE SEQUENCE [LARGE SCALE GENOMIC DNA]</scope>
    <source>
        <strain evidence="6">PWHHKU_190912</strain>
    </source>
</reference>
<keyword evidence="3" id="KW-0962">Peroxisome biogenesis</keyword>
<dbReference type="Proteomes" id="UP001148838">
    <property type="component" value="Unassembled WGS sequence"/>
</dbReference>
<evidence type="ECO:0000256" key="4">
    <source>
        <dbReference type="ARBA" id="ARBA00025338"/>
    </source>
</evidence>
<accession>A0ABQ8U041</accession>
<evidence type="ECO:0000256" key="3">
    <source>
        <dbReference type="ARBA" id="ARBA00022593"/>
    </source>
</evidence>
<comment type="caution">
    <text evidence="6">The sequence shown here is derived from an EMBL/GenBank/DDBJ whole genome shotgun (WGS) entry which is preliminary data.</text>
</comment>
<protein>
    <recommendedName>
        <fullName evidence="2">Peroxisomal biogenesis factor 3</fullName>
    </recommendedName>
    <alternativeName>
        <fullName evidence="5">Peroxisomal assembly protein PEX3</fullName>
    </alternativeName>
</protein>
<organism evidence="6 7">
    <name type="scientific">Periplaneta americana</name>
    <name type="common">American cockroach</name>
    <name type="synonym">Blatta americana</name>
    <dbReference type="NCBI Taxonomy" id="6978"/>
    <lineage>
        <taxon>Eukaryota</taxon>
        <taxon>Metazoa</taxon>
        <taxon>Ecdysozoa</taxon>
        <taxon>Arthropoda</taxon>
        <taxon>Hexapoda</taxon>
        <taxon>Insecta</taxon>
        <taxon>Pterygota</taxon>
        <taxon>Neoptera</taxon>
        <taxon>Polyneoptera</taxon>
        <taxon>Dictyoptera</taxon>
        <taxon>Blattodea</taxon>
        <taxon>Blattoidea</taxon>
        <taxon>Blattidae</taxon>
        <taxon>Blattinae</taxon>
        <taxon>Periplaneta</taxon>
    </lineage>
</organism>
<dbReference type="EMBL" id="JAJSOF020000001">
    <property type="protein sequence ID" value="KAJ4452320.1"/>
    <property type="molecule type" value="Genomic_DNA"/>
</dbReference>
<comment type="subunit">
    <text evidence="1">Interacts with PEX19.</text>
</comment>
<evidence type="ECO:0000256" key="5">
    <source>
        <dbReference type="ARBA" id="ARBA00029630"/>
    </source>
</evidence>
<evidence type="ECO:0000256" key="1">
    <source>
        <dbReference type="ARBA" id="ARBA00011494"/>
    </source>
</evidence>
<dbReference type="PANTHER" id="PTHR28080">
    <property type="entry name" value="PEROXISOMAL BIOGENESIS FACTOR 3"/>
    <property type="match status" value="1"/>
</dbReference>
<evidence type="ECO:0000256" key="2">
    <source>
        <dbReference type="ARBA" id="ARBA00014294"/>
    </source>
</evidence>
<proteinExistence type="predicted"/>
<dbReference type="InterPro" id="IPR006966">
    <property type="entry name" value="Peroxin-3"/>
</dbReference>
<evidence type="ECO:0000313" key="7">
    <source>
        <dbReference type="Proteomes" id="UP001148838"/>
    </source>
</evidence>
<comment type="function">
    <text evidence="4">Involved in peroxisome biosynthesis and integrity. Assembles membrane vesicles before the matrix proteins are translocated. As a docking factor for PEX19, is necessary for the import of peroxisomal membrane proteins in the peroxisomes.</text>
</comment>
<gene>
    <name evidence="6" type="ORF">ANN_03840</name>
</gene>
<dbReference type="Pfam" id="PF04882">
    <property type="entry name" value="Peroxin-3"/>
    <property type="match status" value="2"/>
</dbReference>
<evidence type="ECO:0000313" key="6">
    <source>
        <dbReference type="EMBL" id="KAJ4452320.1"/>
    </source>
</evidence>
<keyword evidence="7" id="KW-1185">Reference proteome</keyword>
<dbReference type="PANTHER" id="PTHR28080:SF1">
    <property type="entry name" value="PEROXISOMAL BIOGENESIS FACTOR 3"/>
    <property type="match status" value="1"/>
</dbReference>